<dbReference type="GO" id="GO:0001682">
    <property type="term" value="P:tRNA 5'-leader removal"/>
    <property type="evidence" value="ECO:0007669"/>
    <property type="project" value="UniProtKB-UniRule"/>
</dbReference>
<dbReference type="PANTHER" id="PTHR33992">
    <property type="entry name" value="RIBONUCLEASE P PROTEIN COMPONENT"/>
    <property type="match status" value="1"/>
</dbReference>
<dbReference type="EMBL" id="SMAA01000001">
    <property type="protein sequence ID" value="TCS81873.1"/>
    <property type="molecule type" value="Genomic_DNA"/>
</dbReference>
<evidence type="ECO:0000256" key="7">
    <source>
        <dbReference type="NCBIfam" id="TIGR00188"/>
    </source>
</evidence>
<dbReference type="GO" id="GO:0030677">
    <property type="term" value="C:ribonuclease P complex"/>
    <property type="evidence" value="ECO:0007669"/>
    <property type="project" value="TreeGrafter"/>
</dbReference>
<accession>A0A4R3KFN4</accession>
<comment type="caution">
    <text evidence="8">The sequence shown here is derived from an EMBL/GenBank/DDBJ whole genome shotgun (WGS) entry which is preliminary data.</text>
</comment>
<dbReference type="AlphaFoldDB" id="A0A4R3KFN4"/>
<evidence type="ECO:0000256" key="1">
    <source>
        <dbReference type="ARBA" id="ARBA00022694"/>
    </source>
</evidence>
<dbReference type="GO" id="GO:0004526">
    <property type="term" value="F:ribonuclease P activity"/>
    <property type="evidence" value="ECO:0007669"/>
    <property type="project" value="UniProtKB-UniRule"/>
</dbReference>
<dbReference type="OrthoDB" id="9810867at2"/>
<name>A0A4R3KFN4_9FIRM</name>
<keyword evidence="4 6" id="KW-0378">Hydrolase</keyword>
<dbReference type="NCBIfam" id="TIGR00188">
    <property type="entry name" value="rnpA"/>
    <property type="match status" value="1"/>
</dbReference>
<dbReference type="RefSeq" id="WP_132546861.1">
    <property type="nucleotide sequence ID" value="NZ_SMAA01000001.1"/>
</dbReference>
<dbReference type="HAMAP" id="MF_00227">
    <property type="entry name" value="RNase_P"/>
    <property type="match status" value="1"/>
</dbReference>
<reference evidence="8 9" key="1">
    <citation type="submission" date="2019-03" db="EMBL/GenBank/DDBJ databases">
        <title>Genomic Encyclopedia of Type Strains, Phase IV (KMG-IV): sequencing the most valuable type-strain genomes for metagenomic binning, comparative biology and taxonomic classification.</title>
        <authorList>
            <person name="Goeker M."/>
        </authorList>
    </citation>
    <scope>NUCLEOTIDE SEQUENCE [LARGE SCALE GENOMIC DNA]</scope>
    <source>
        <strain evidence="8 9">DSM 20467</strain>
    </source>
</reference>
<comment type="subunit">
    <text evidence="6">Consists of a catalytic RNA component (M1 or rnpB) and a protein subunit.</text>
</comment>
<dbReference type="SUPFAM" id="SSF54211">
    <property type="entry name" value="Ribosomal protein S5 domain 2-like"/>
    <property type="match status" value="1"/>
</dbReference>
<dbReference type="Pfam" id="PF00825">
    <property type="entry name" value="Ribonuclease_P"/>
    <property type="match status" value="1"/>
</dbReference>
<keyword evidence="3 6" id="KW-0255">Endonuclease</keyword>
<comment type="similarity">
    <text evidence="6">Belongs to the RnpA family.</text>
</comment>
<dbReference type="InterPro" id="IPR000100">
    <property type="entry name" value="RNase_P"/>
</dbReference>
<gene>
    <name evidence="6" type="primary">rnpA</name>
    <name evidence="8" type="ORF">EDC37_10144</name>
</gene>
<dbReference type="Gene3D" id="3.30.230.10">
    <property type="match status" value="1"/>
</dbReference>
<evidence type="ECO:0000313" key="9">
    <source>
        <dbReference type="Proteomes" id="UP000295188"/>
    </source>
</evidence>
<keyword evidence="9" id="KW-1185">Reference proteome</keyword>
<dbReference type="Proteomes" id="UP000295188">
    <property type="component" value="Unassembled WGS sequence"/>
</dbReference>
<keyword evidence="1 6" id="KW-0819">tRNA processing</keyword>
<evidence type="ECO:0000256" key="2">
    <source>
        <dbReference type="ARBA" id="ARBA00022722"/>
    </source>
</evidence>
<comment type="function">
    <text evidence="6">RNaseP catalyzes the removal of the 5'-leader sequence from pre-tRNA to produce the mature 5'-terminus. It can also cleave other RNA substrates such as 4.5S RNA. The protein component plays an auxiliary but essential role in vivo by binding to the 5'-leader sequence and broadening the substrate specificity of the ribozyme.</text>
</comment>
<dbReference type="InterPro" id="IPR020568">
    <property type="entry name" value="Ribosomal_Su5_D2-typ_SF"/>
</dbReference>
<dbReference type="PANTHER" id="PTHR33992:SF1">
    <property type="entry name" value="RIBONUCLEASE P PROTEIN COMPONENT"/>
    <property type="match status" value="1"/>
</dbReference>
<comment type="catalytic activity">
    <reaction evidence="6">
        <text>Endonucleolytic cleavage of RNA, removing 5'-extranucleotides from tRNA precursor.</text>
        <dbReference type="EC" id="3.1.26.5"/>
    </reaction>
</comment>
<evidence type="ECO:0000256" key="6">
    <source>
        <dbReference type="HAMAP-Rule" id="MF_00227"/>
    </source>
</evidence>
<protein>
    <recommendedName>
        <fullName evidence="6 7">Ribonuclease P protein component</fullName>
        <shortName evidence="6">RNase P protein</shortName>
        <shortName evidence="6">RNaseP protein</shortName>
        <ecNumber evidence="6 7">3.1.26.5</ecNumber>
    </recommendedName>
    <alternativeName>
        <fullName evidence="6">Protein C5</fullName>
    </alternativeName>
</protein>
<dbReference type="EC" id="3.1.26.5" evidence="6 7"/>
<dbReference type="GO" id="GO:0000049">
    <property type="term" value="F:tRNA binding"/>
    <property type="evidence" value="ECO:0007669"/>
    <property type="project" value="UniProtKB-UniRule"/>
</dbReference>
<evidence type="ECO:0000313" key="8">
    <source>
        <dbReference type="EMBL" id="TCS81873.1"/>
    </source>
</evidence>
<dbReference type="InterPro" id="IPR014721">
    <property type="entry name" value="Ribsml_uS5_D2-typ_fold_subgr"/>
</dbReference>
<evidence type="ECO:0000256" key="3">
    <source>
        <dbReference type="ARBA" id="ARBA00022759"/>
    </source>
</evidence>
<keyword evidence="2 6" id="KW-0540">Nuclease</keyword>
<proteinExistence type="inferred from homology"/>
<evidence type="ECO:0000256" key="5">
    <source>
        <dbReference type="ARBA" id="ARBA00022884"/>
    </source>
</evidence>
<sequence length="122" mass="14337">MNQKLSKKIVMQYNEEFQYIYQKAKTFSDRYIVIHIAKNNKYNHEVGFAAGKKLGNAVIRNHIKRILREIYRKNKKNIQFGCCILIVGRRAAVTADYKIIEKSFCRLCKKAKIWKVVPVKNG</sequence>
<organism evidence="8 9">
    <name type="scientific">Pectinatus cerevisiiphilus</name>
    <dbReference type="NCBI Taxonomy" id="86956"/>
    <lineage>
        <taxon>Bacteria</taxon>
        <taxon>Bacillati</taxon>
        <taxon>Bacillota</taxon>
        <taxon>Negativicutes</taxon>
        <taxon>Selenomonadales</taxon>
        <taxon>Selenomonadaceae</taxon>
        <taxon>Pectinatus</taxon>
    </lineage>
</organism>
<evidence type="ECO:0000256" key="4">
    <source>
        <dbReference type="ARBA" id="ARBA00022801"/>
    </source>
</evidence>
<dbReference type="GO" id="GO:0042781">
    <property type="term" value="F:3'-tRNA processing endoribonuclease activity"/>
    <property type="evidence" value="ECO:0007669"/>
    <property type="project" value="TreeGrafter"/>
</dbReference>
<keyword evidence="5 6" id="KW-0694">RNA-binding</keyword>